<feature type="chain" id="PRO_5037920256" evidence="1">
    <location>
        <begin position="29"/>
        <end position="230"/>
    </location>
</feature>
<organism evidence="2 3">
    <name type="scientific">Sorghum bicolor</name>
    <name type="common">Sorghum</name>
    <name type="synonym">Sorghum vulgare</name>
    <dbReference type="NCBI Taxonomy" id="4558"/>
    <lineage>
        <taxon>Eukaryota</taxon>
        <taxon>Viridiplantae</taxon>
        <taxon>Streptophyta</taxon>
        <taxon>Embryophyta</taxon>
        <taxon>Tracheophyta</taxon>
        <taxon>Spermatophyta</taxon>
        <taxon>Magnoliopsida</taxon>
        <taxon>Liliopsida</taxon>
        <taxon>Poales</taxon>
        <taxon>Poaceae</taxon>
        <taxon>PACMAD clade</taxon>
        <taxon>Panicoideae</taxon>
        <taxon>Andropogonodae</taxon>
        <taxon>Andropogoneae</taxon>
        <taxon>Sorghinae</taxon>
        <taxon>Sorghum</taxon>
    </lineage>
</organism>
<dbReference type="PRINTS" id="PR00291">
    <property type="entry name" value="KUNITZINHBTR"/>
</dbReference>
<evidence type="ECO:0000313" key="2">
    <source>
        <dbReference type="EMBL" id="KAG0526714.1"/>
    </source>
</evidence>
<sequence length="230" mass="23925">MGIPRAARLLVLVSVLAAISLSCGAAAAALPPVYDTDGHELSADADYYVLPVPHGSGSGGGLTMAPNGLRCPLFVAQEADPLRKGFPVRFTPLPQQGDRTVRVASDVGVHFAAVTTCVQTTEWHVSGDGDAPATAPAPAPVLSSGRRLVLTGPVRSPSPNGREKVFRVEKHGRGGYKLVWCGGAASGSTSSSCQDLGVFRDDGDRRAWLGTTETDRAHAVMFEKAATVHA</sequence>
<dbReference type="EMBL" id="CM027685">
    <property type="protein sequence ID" value="KAG0526714.1"/>
    <property type="molecule type" value="Genomic_DNA"/>
</dbReference>
<name>A0A921QRD3_SORBI</name>
<proteinExistence type="predicted"/>
<dbReference type="PROSITE" id="PS00283">
    <property type="entry name" value="SOYBEAN_KUNITZ"/>
    <property type="match status" value="1"/>
</dbReference>
<dbReference type="Pfam" id="PF00197">
    <property type="entry name" value="Kunitz_legume"/>
    <property type="match status" value="1"/>
</dbReference>
<evidence type="ECO:0000313" key="3">
    <source>
        <dbReference type="Proteomes" id="UP000807115"/>
    </source>
</evidence>
<accession>A0A921QRD3</accession>
<dbReference type="SMART" id="SM00452">
    <property type="entry name" value="STI"/>
    <property type="match status" value="1"/>
</dbReference>
<dbReference type="PROSITE" id="PS51257">
    <property type="entry name" value="PROKAR_LIPOPROTEIN"/>
    <property type="match status" value="1"/>
</dbReference>
<comment type="caution">
    <text evidence="2">The sequence shown here is derived from an EMBL/GenBank/DDBJ whole genome shotgun (WGS) entry which is preliminary data.</text>
</comment>
<reference evidence="2" key="1">
    <citation type="journal article" date="2019" name="BMC Genomics">
        <title>A new reference genome for Sorghum bicolor reveals high levels of sequence similarity between sweet and grain genotypes: implications for the genetics of sugar metabolism.</title>
        <authorList>
            <person name="Cooper E.A."/>
            <person name="Brenton Z.W."/>
            <person name="Flinn B.S."/>
            <person name="Jenkins J."/>
            <person name="Shu S."/>
            <person name="Flowers D."/>
            <person name="Luo F."/>
            <person name="Wang Y."/>
            <person name="Xia P."/>
            <person name="Barry K."/>
            <person name="Daum C."/>
            <person name="Lipzen A."/>
            <person name="Yoshinaga Y."/>
            <person name="Schmutz J."/>
            <person name="Saski C."/>
            <person name="Vermerris W."/>
            <person name="Kresovich S."/>
        </authorList>
    </citation>
    <scope>NUCLEOTIDE SEQUENCE</scope>
</reference>
<evidence type="ECO:0000256" key="1">
    <source>
        <dbReference type="SAM" id="SignalP"/>
    </source>
</evidence>
<dbReference type="GO" id="GO:0004866">
    <property type="term" value="F:endopeptidase inhibitor activity"/>
    <property type="evidence" value="ECO:0007669"/>
    <property type="project" value="InterPro"/>
</dbReference>
<reference evidence="2" key="2">
    <citation type="submission" date="2020-10" db="EMBL/GenBank/DDBJ databases">
        <authorList>
            <person name="Cooper E.A."/>
            <person name="Brenton Z.W."/>
            <person name="Flinn B.S."/>
            <person name="Jenkins J."/>
            <person name="Shu S."/>
            <person name="Flowers D."/>
            <person name="Luo F."/>
            <person name="Wang Y."/>
            <person name="Xia P."/>
            <person name="Barry K."/>
            <person name="Daum C."/>
            <person name="Lipzen A."/>
            <person name="Yoshinaga Y."/>
            <person name="Schmutz J."/>
            <person name="Saski C."/>
            <person name="Vermerris W."/>
            <person name="Kresovich S."/>
        </authorList>
    </citation>
    <scope>NUCLEOTIDE SEQUENCE</scope>
</reference>
<dbReference type="AlphaFoldDB" id="A0A921QRD3"/>
<dbReference type="PANTHER" id="PTHR33107">
    <property type="entry name" value="KUNITZ TRYPSIN INHIBITOR 2"/>
    <property type="match status" value="1"/>
</dbReference>
<dbReference type="Proteomes" id="UP000807115">
    <property type="component" value="Chromosome 6"/>
</dbReference>
<feature type="signal peptide" evidence="1">
    <location>
        <begin position="1"/>
        <end position="28"/>
    </location>
</feature>
<protein>
    <submittedName>
        <fullName evidence="2">Uncharacterized protein</fullName>
    </submittedName>
</protein>
<keyword evidence="1" id="KW-0732">Signal</keyword>
<dbReference type="InterPro" id="IPR011065">
    <property type="entry name" value="Kunitz_inhibitor_STI-like_sf"/>
</dbReference>
<dbReference type="SUPFAM" id="SSF50386">
    <property type="entry name" value="STI-like"/>
    <property type="match status" value="1"/>
</dbReference>
<dbReference type="PANTHER" id="PTHR33107:SF5">
    <property type="entry name" value="KUNITZ TRYPSIN INHIBITOR 5"/>
    <property type="match status" value="1"/>
</dbReference>
<dbReference type="CDD" id="cd23373">
    <property type="entry name" value="beta-trefoil_STI_ASI"/>
    <property type="match status" value="1"/>
</dbReference>
<dbReference type="InterPro" id="IPR002160">
    <property type="entry name" value="Prot_inh_Kunz-lg"/>
</dbReference>
<dbReference type="Gene3D" id="2.80.10.50">
    <property type="match status" value="1"/>
</dbReference>
<gene>
    <name evidence="2" type="ORF">BDA96_06G169700</name>
</gene>